<evidence type="ECO:0000256" key="3">
    <source>
        <dbReference type="ARBA" id="ARBA00023163"/>
    </source>
</evidence>
<keyword evidence="1" id="KW-0805">Transcription regulation</keyword>
<evidence type="ECO:0000259" key="4">
    <source>
        <dbReference type="PROSITE" id="PS50949"/>
    </source>
</evidence>
<organism evidence="5 6">
    <name type="scientific">Kroppenstedtia pulmonis</name>
    <dbReference type="NCBI Taxonomy" id="1380685"/>
    <lineage>
        <taxon>Bacteria</taxon>
        <taxon>Bacillati</taxon>
        <taxon>Bacillota</taxon>
        <taxon>Bacilli</taxon>
        <taxon>Bacillales</taxon>
        <taxon>Thermoactinomycetaceae</taxon>
        <taxon>Kroppenstedtia</taxon>
    </lineage>
</organism>
<name>A0A7D4BQZ7_9BACL</name>
<dbReference type="Pfam" id="PF00392">
    <property type="entry name" value="GntR"/>
    <property type="match status" value="1"/>
</dbReference>
<dbReference type="InterPro" id="IPR036390">
    <property type="entry name" value="WH_DNA-bd_sf"/>
</dbReference>
<dbReference type="Proteomes" id="UP000503088">
    <property type="component" value="Chromosome"/>
</dbReference>
<dbReference type="InterPro" id="IPR036388">
    <property type="entry name" value="WH-like_DNA-bd_sf"/>
</dbReference>
<gene>
    <name evidence="5" type="ORF">GXN76_12385</name>
</gene>
<dbReference type="KEGG" id="kpul:GXN76_12385"/>
<dbReference type="InterPro" id="IPR000524">
    <property type="entry name" value="Tscrpt_reg_HTH_GntR"/>
</dbReference>
<proteinExistence type="predicted"/>
<dbReference type="PROSITE" id="PS50949">
    <property type="entry name" value="HTH_GNTR"/>
    <property type="match status" value="1"/>
</dbReference>
<reference evidence="5 6" key="1">
    <citation type="submission" date="2020-01" db="EMBL/GenBank/DDBJ databases">
        <authorList>
            <person name="Gulvik C.A."/>
            <person name="Batra D.G."/>
        </authorList>
    </citation>
    <scope>NUCLEOTIDE SEQUENCE [LARGE SCALE GENOMIC DNA]</scope>
    <source>
        <strain evidence="5 6">W9323</strain>
    </source>
</reference>
<dbReference type="PANTHER" id="PTHR38445:SF6">
    <property type="entry name" value="GNTR-FAMILY TRANSCRIPTIONAL REGULATOR"/>
    <property type="match status" value="1"/>
</dbReference>
<dbReference type="Gene3D" id="1.10.10.10">
    <property type="entry name" value="Winged helix-like DNA-binding domain superfamily/Winged helix DNA-binding domain"/>
    <property type="match status" value="1"/>
</dbReference>
<dbReference type="SUPFAM" id="SSF46785">
    <property type="entry name" value="Winged helix' DNA-binding domain"/>
    <property type="match status" value="1"/>
</dbReference>
<dbReference type="AlphaFoldDB" id="A0A7D4BQZ7"/>
<evidence type="ECO:0000256" key="1">
    <source>
        <dbReference type="ARBA" id="ARBA00023015"/>
    </source>
</evidence>
<dbReference type="EMBL" id="CP048104">
    <property type="protein sequence ID" value="QKG85191.1"/>
    <property type="molecule type" value="Genomic_DNA"/>
</dbReference>
<dbReference type="CDD" id="cd07377">
    <property type="entry name" value="WHTH_GntR"/>
    <property type="match status" value="1"/>
</dbReference>
<evidence type="ECO:0000256" key="2">
    <source>
        <dbReference type="ARBA" id="ARBA00023125"/>
    </source>
</evidence>
<keyword evidence="2" id="KW-0238">DNA-binding</keyword>
<evidence type="ECO:0000313" key="5">
    <source>
        <dbReference type="EMBL" id="QKG85191.1"/>
    </source>
</evidence>
<evidence type="ECO:0000313" key="6">
    <source>
        <dbReference type="Proteomes" id="UP000503088"/>
    </source>
</evidence>
<dbReference type="RefSeq" id="WP_173223614.1">
    <property type="nucleotide sequence ID" value="NZ_CP048104.1"/>
</dbReference>
<protein>
    <submittedName>
        <fullName evidence="5">GntR family transcriptional regulator</fullName>
    </submittedName>
</protein>
<sequence>MKDDFHTSSPIYLQLAERINRQIIRKELHPGDKLPSVRMMAVESHVNPNTVQRTYSELERMGIVESRRGQGTFITEDQERLNRLREELRLQEIQAFSQSMFEMGFTPEEIINGLKDYLNKSEGGKAP</sequence>
<accession>A0A7D4BQZ7</accession>
<keyword evidence="3" id="KW-0804">Transcription</keyword>
<dbReference type="GO" id="GO:0003700">
    <property type="term" value="F:DNA-binding transcription factor activity"/>
    <property type="evidence" value="ECO:0007669"/>
    <property type="project" value="InterPro"/>
</dbReference>
<dbReference type="GO" id="GO:0003677">
    <property type="term" value="F:DNA binding"/>
    <property type="evidence" value="ECO:0007669"/>
    <property type="project" value="UniProtKB-KW"/>
</dbReference>
<dbReference type="SMART" id="SM00345">
    <property type="entry name" value="HTH_GNTR"/>
    <property type="match status" value="1"/>
</dbReference>
<feature type="domain" description="HTH gntR-type" evidence="4">
    <location>
        <begin position="9"/>
        <end position="77"/>
    </location>
</feature>
<dbReference type="PANTHER" id="PTHR38445">
    <property type="entry name" value="HTH-TYPE TRANSCRIPTIONAL REPRESSOR YTRA"/>
    <property type="match status" value="1"/>
</dbReference>
<keyword evidence="6" id="KW-1185">Reference proteome</keyword>